<comment type="similarity">
    <text evidence="1">Belongs to the UPF0310 family.</text>
</comment>
<accession>A0A0J5P3T7</accession>
<evidence type="ECO:0000259" key="2">
    <source>
        <dbReference type="Pfam" id="PF01878"/>
    </source>
</evidence>
<protein>
    <recommendedName>
        <fullName evidence="1">UPF0310 protein RO21_08990</fullName>
    </recommendedName>
</protein>
<dbReference type="HAMAP" id="MF_00771">
    <property type="entry name" value="UPF0310"/>
    <property type="match status" value="1"/>
</dbReference>
<gene>
    <name evidence="3" type="ORF">RO21_08990</name>
</gene>
<dbReference type="EMBL" id="JWIZ01000058">
    <property type="protein sequence ID" value="KMK50946.1"/>
    <property type="molecule type" value="Genomic_DNA"/>
</dbReference>
<dbReference type="STRING" id="67855.RO21_08990"/>
<feature type="domain" description="EVE" evidence="2">
    <location>
        <begin position="4"/>
        <end position="131"/>
    </location>
</feature>
<proteinExistence type="inferred from homology"/>
<dbReference type="RefSeq" id="WP_047977453.1">
    <property type="nucleotide sequence ID" value="NZ_JWIZ01000058.1"/>
</dbReference>
<evidence type="ECO:0000256" key="1">
    <source>
        <dbReference type="HAMAP-Rule" id="MF_00771"/>
    </source>
</evidence>
<dbReference type="CDD" id="cd21132">
    <property type="entry name" value="EVE-like"/>
    <property type="match status" value="1"/>
</dbReference>
<name>A0A0J5P3T7_9PAST</name>
<comment type="caution">
    <text evidence="3">The sequence shown here is derived from an EMBL/GenBank/DDBJ whole genome shotgun (WGS) entry which is preliminary data.</text>
</comment>
<dbReference type="InterPro" id="IPR015947">
    <property type="entry name" value="PUA-like_sf"/>
</dbReference>
<reference evidence="3 4" key="1">
    <citation type="submission" date="2014-12" db="EMBL/GenBank/DDBJ databases">
        <title>Reclassification of Actinobacillus muris as Muribacter muris.</title>
        <authorList>
            <person name="Christensen H."/>
            <person name="Nicklas W."/>
            <person name="Bisgaard M."/>
        </authorList>
    </citation>
    <scope>NUCLEOTIDE SEQUENCE [LARGE SCALE GENOMIC DNA]</scope>
    <source>
        <strain evidence="3 4">Ackerman80-443D</strain>
    </source>
</reference>
<dbReference type="PATRIC" id="fig|67855.3.peg.1879"/>
<dbReference type="Pfam" id="PF01878">
    <property type="entry name" value="EVE"/>
    <property type="match status" value="1"/>
</dbReference>
<dbReference type="Gene3D" id="3.10.590.10">
    <property type="entry name" value="ph1033 like domains"/>
    <property type="match status" value="1"/>
</dbReference>
<dbReference type="InterPro" id="IPR022996">
    <property type="entry name" value="UPF0310"/>
</dbReference>
<dbReference type="NCBIfam" id="NF002617">
    <property type="entry name" value="PRK02268.1-3"/>
    <property type="match status" value="1"/>
</dbReference>
<dbReference type="AlphaFoldDB" id="A0A0J5P3T7"/>
<dbReference type="NCBIfam" id="NF002616">
    <property type="entry name" value="PRK02268.1-2"/>
    <property type="match status" value="1"/>
</dbReference>
<evidence type="ECO:0000313" key="3">
    <source>
        <dbReference type="EMBL" id="KMK50946.1"/>
    </source>
</evidence>
<dbReference type="SUPFAM" id="SSF88697">
    <property type="entry name" value="PUA domain-like"/>
    <property type="match status" value="1"/>
</dbReference>
<sequence>MMKFWVGVVSKEHVMIGVAGGFCQVCHGKQAPLNRMRKGDFLIYYSPKLQLGSEEKYQAFTAIGEITDDQAYQIKMTENFIPFRRNVNYLKIKRECPINIAKIHSEWKHYSGKLRFGHFEISKSFFDHIYQYMLDAQPDFKIPENLELFK</sequence>
<evidence type="ECO:0000313" key="4">
    <source>
        <dbReference type="Proteomes" id="UP000036270"/>
    </source>
</evidence>
<dbReference type="InterPro" id="IPR002740">
    <property type="entry name" value="EVE_domain"/>
</dbReference>
<organism evidence="3 4">
    <name type="scientific">Muribacter muris</name>
    <dbReference type="NCBI Taxonomy" id="67855"/>
    <lineage>
        <taxon>Bacteria</taxon>
        <taxon>Pseudomonadati</taxon>
        <taxon>Pseudomonadota</taxon>
        <taxon>Gammaproteobacteria</taxon>
        <taxon>Pasteurellales</taxon>
        <taxon>Pasteurellaceae</taxon>
        <taxon>Muribacter</taxon>
    </lineage>
</organism>
<keyword evidence="4" id="KW-1185">Reference proteome</keyword>
<dbReference type="Proteomes" id="UP000036270">
    <property type="component" value="Unassembled WGS sequence"/>
</dbReference>